<dbReference type="KEGG" id="mel:Metbo_0136"/>
<evidence type="ECO:0000313" key="3">
    <source>
        <dbReference type="EMBL" id="ADZ08389.1"/>
    </source>
</evidence>
<dbReference type="CDD" id="cd00090">
    <property type="entry name" value="HTH_ARSR"/>
    <property type="match status" value="1"/>
</dbReference>
<dbReference type="STRING" id="877455.Metbo_0136"/>
<dbReference type="RefSeq" id="WP_013643740.1">
    <property type="nucleotide sequence ID" value="NC_015216.1"/>
</dbReference>
<dbReference type="InterPro" id="IPR024096">
    <property type="entry name" value="NO_sig/Golgi_transp_ligand-bd"/>
</dbReference>
<dbReference type="InterPro" id="IPR001845">
    <property type="entry name" value="HTH_ArsR_DNA-bd_dom"/>
</dbReference>
<dbReference type="SMART" id="SM00418">
    <property type="entry name" value="HTH_ARSR"/>
    <property type="match status" value="1"/>
</dbReference>
<gene>
    <name evidence="3" type="ordered locus">Metbo_0136</name>
</gene>
<name>F0T7G0_METLA</name>
<dbReference type="HOGENOM" id="CLU_1136066_0_0_2"/>
<dbReference type="GeneID" id="10276562"/>
<proteinExistence type="predicted"/>
<dbReference type="Gene3D" id="1.10.10.10">
    <property type="entry name" value="Winged helix-like DNA-binding domain superfamily/Winged helix DNA-binding domain"/>
    <property type="match status" value="1"/>
</dbReference>
<evidence type="ECO:0000313" key="4">
    <source>
        <dbReference type="Proteomes" id="UP000007490"/>
    </source>
</evidence>
<dbReference type="AlphaFoldDB" id="F0T7G0"/>
<dbReference type="InterPro" id="IPR004096">
    <property type="entry name" value="V4R"/>
</dbReference>
<feature type="domain" description="4-vinyl reductase 4VR" evidence="2">
    <location>
        <begin position="191"/>
        <end position="252"/>
    </location>
</feature>
<protein>
    <submittedName>
        <fullName evidence="3">Transcriptional regulator, ArsR family</fullName>
    </submittedName>
</protein>
<dbReference type="eggNOG" id="arCOG01688">
    <property type="taxonomic scope" value="Archaea"/>
</dbReference>
<dbReference type="eggNOG" id="arCOG02611">
    <property type="taxonomic scope" value="Archaea"/>
</dbReference>
<dbReference type="Pfam" id="PF01022">
    <property type="entry name" value="HTH_5"/>
    <property type="match status" value="1"/>
</dbReference>
<dbReference type="InterPro" id="IPR036390">
    <property type="entry name" value="WH_DNA-bd_sf"/>
</dbReference>
<reference evidence="4" key="1">
    <citation type="submission" date="2011-02" db="EMBL/GenBank/DDBJ databases">
        <title>Complete sequence of Methanobacterium sp. AL-21.</title>
        <authorList>
            <consortium name="US DOE Joint Genome Institute"/>
            <person name="Lucas S."/>
            <person name="Copeland A."/>
            <person name="Lapidus A."/>
            <person name="Cheng J.-F."/>
            <person name="Goodwin L."/>
            <person name="Pitluck S."/>
            <person name="Chertkov O."/>
            <person name="Detter J.C."/>
            <person name="Han C."/>
            <person name="Tapia R."/>
            <person name="Land M."/>
            <person name="Hauser L."/>
            <person name="Kyrpides N."/>
            <person name="Ivanova N."/>
            <person name="Mikhailova N."/>
            <person name="Pagani I."/>
            <person name="Cadillo-Quiroz H."/>
            <person name="Imachi H."/>
            <person name="Zinder S."/>
            <person name="Liu W."/>
            <person name="Woyke T."/>
        </authorList>
    </citation>
    <scope>NUCLEOTIDE SEQUENCE [LARGE SCALE GENOMIC DNA]</scope>
    <source>
        <strain evidence="4">AL-21</strain>
    </source>
</reference>
<organism evidence="3 4">
    <name type="scientific">Methanobacterium lacus (strain AL-21)</name>
    <dbReference type="NCBI Taxonomy" id="877455"/>
    <lineage>
        <taxon>Archaea</taxon>
        <taxon>Methanobacteriati</taxon>
        <taxon>Methanobacteriota</taxon>
        <taxon>Methanomada group</taxon>
        <taxon>Methanobacteria</taxon>
        <taxon>Methanobacteriales</taxon>
        <taxon>Methanobacteriaceae</taxon>
        <taxon>Methanobacterium</taxon>
    </lineage>
</organism>
<dbReference type="InterPro" id="IPR036388">
    <property type="entry name" value="WH-like_DNA-bd_sf"/>
</dbReference>
<dbReference type="SUPFAM" id="SSF111126">
    <property type="entry name" value="Ligand-binding domain in the NO signalling and Golgi transport"/>
    <property type="match status" value="1"/>
</dbReference>
<dbReference type="SUPFAM" id="SSF46785">
    <property type="entry name" value="Winged helix' DNA-binding domain"/>
    <property type="match status" value="1"/>
</dbReference>
<keyword evidence="4" id="KW-1185">Reference proteome</keyword>
<evidence type="ECO:0000259" key="2">
    <source>
        <dbReference type="SMART" id="SM00989"/>
    </source>
</evidence>
<dbReference type="InterPro" id="IPR011991">
    <property type="entry name" value="ArsR-like_HTH"/>
</dbReference>
<dbReference type="Pfam" id="PF02830">
    <property type="entry name" value="V4R"/>
    <property type="match status" value="1"/>
</dbReference>
<dbReference type="EMBL" id="CP002551">
    <property type="protein sequence ID" value="ADZ08389.1"/>
    <property type="molecule type" value="Genomic_DNA"/>
</dbReference>
<sequence>MMTNQDAGTLNQIKIFGTKNGLNIVNSSIKSKILEILEENERSGAEIVKLTGKSKATISAHLNDLVGMGIIESKPNPKDGRSKIFFIKSSYLGDLTRKNDFNKELDDYITEGVVNSEDPFAFFRFVFRTFRVALIEEGVNIDPILHNAGIKVGETFYSKLKDSQTDRFIENIADFWQKNKLGKIKTETLEPLTLKAYDCFECEDLPKIGRSACAFDSGILEAIFSAHFGRKVDVDEIKCFAKGDDYCSFVVK</sequence>
<dbReference type="GO" id="GO:0003700">
    <property type="term" value="F:DNA-binding transcription factor activity"/>
    <property type="evidence" value="ECO:0007669"/>
    <property type="project" value="InterPro"/>
</dbReference>
<dbReference type="SMART" id="SM00989">
    <property type="entry name" value="V4R"/>
    <property type="match status" value="1"/>
</dbReference>
<reference evidence="3 4" key="2">
    <citation type="journal article" date="2014" name="Int. J. Syst. Evol. Microbiol.">
        <title>Methanobacterium paludis sp. nov. and a novel strain of Methanobacterium lacus isolated from northern peatlands.</title>
        <authorList>
            <person name="Cadillo-Quiroz H."/>
            <person name="Brauer S.L."/>
            <person name="Goodson N."/>
            <person name="Yavitt J.B."/>
            <person name="Zinder S.H."/>
        </authorList>
    </citation>
    <scope>NUCLEOTIDE SEQUENCE [LARGE SCALE GENOMIC DNA]</scope>
    <source>
        <strain evidence="3 4">AL-21</strain>
    </source>
</reference>
<accession>F0T7G0</accession>
<dbReference type="PANTHER" id="PTHR35090">
    <property type="entry name" value="DNA-DIRECTED RNA POLYMERASE SUBUNIT I"/>
    <property type="match status" value="1"/>
</dbReference>
<dbReference type="Gene3D" id="3.30.1380.20">
    <property type="entry name" value="Trafficking protein particle complex subunit 3"/>
    <property type="match status" value="1"/>
</dbReference>
<evidence type="ECO:0000259" key="1">
    <source>
        <dbReference type="SMART" id="SM00418"/>
    </source>
</evidence>
<dbReference type="Proteomes" id="UP000007490">
    <property type="component" value="Chromosome"/>
</dbReference>
<feature type="domain" description="HTH arsR-type" evidence="1">
    <location>
        <begin position="20"/>
        <end position="101"/>
    </location>
</feature>
<dbReference type="PANTHER" id="PTHR35090:SF2">
    <property type="entry name" value="ARSR FAMILY TRANSCRIPTIONAL REGULATOR"/>
    <property type="match status" value="1"/>
</dbReference>